<dbReference type="STRING" id="8030.ENSSSAP00000010677"/>
<dbReference type="Pfam" id="PF00615">
    <property type="entry name" value="RGS"/>
    <property type="match status" value="1"/>
</dbReference>
<accession>A0A1S3L481</accession>
<dbReference type="SUPFAM" id="SSF48097">
    <property type="entry name" value="Regulator of G-protein signaling, RGS"/>
    <property type="match status" value="1"/>
</dbReference>
<dbReference type="SMART" id="SM00315">
    <property type="entry name" value="RGS"/>
    <property type="match status" value="1"/>
</dbReference>
<dbReference type="PRINTS" id="PR01301">
    <property type="entry name" value="RGSPROTEIN"/>
</dbReference>
<reference evidence="3" key="1">
    <citation type="submission" date="2025-08" db="UniProtKB">
        <authorList>
            <consortium name="RefSeq"/>
        </authorList>
    </citation>
    <scope>IDENTIFICATION</scope>
</reference>
<sequence length="170" mass="19432">MCKGLSSLPSSCLEKAKGMRVKLSHLADKQEWTHHKHRVHEDRTLQDLESLLNSKIGQKAFLWFLQSEFSEENLQFWLACEEYRVTPPWQQGAKAQSMYCQYINPGSPQEVGGVLCRCCLNVVYTFCRHCIDVVGRLYRHCLNVVEVSKPCLIQNSPEGQEPPISHISVA</sequence>
<feature type="domain" description="RGS" evidence="1">
    <location>
        <begin position="47"/>
        <end position="111"/>
    </location>
</feature>
<dbReference type="OrthoDB" id="196547at2759"/>
<dbReference type="RefSeq" id="XP_013985772.1">
    <property type="nucleotide sequence ID" value="XM_014130297.2"/>
</dbReference>
<dbReference type="InterPro" id="IPR016137">
    <property type="entry name" value="RGS"/>
</dbReference>
<protein>
    <submittedName>
        <fullName evidence="3">Regulator of G-protein signaling 5-like</fullName>
    </submittedName>
</protein>
<dbReference type="Gene3D" id="1.10.167.10">
    <property type="entry name" value="Regulator of G-protein Signalling 4, domain 2"/>
    <property type="match status" value="1"/>
</dbReference>
<dbReference type="Proteomes" id="UP001652741">
    <property type="component" value="Chromosome ssa12"/>
</dbReference>
<dbReference type="InterPro" id="IPR024066">
    <property type="entry name" value="RGS_subdom1/3"/>
</dbReference>
<dbReference type="Gene3D" id="1.10.196.10">
    <property type="match status" value="1"/>
</dbReference>
<evidence type="ECO:0000313" key="3">
    <source>
        <dbReference type="RefSeq" id="XP_013985772.1"/>
    </source>
</evidence>
<keyword evidence="2" id="KW-1185">Reference proteome</keyword>
<dbReference type="InterPro" id="IPR036305">
    <property type="entry name" value="RGS_sf"/>
</dbReference>
<dbReference type="PANTHER" id="PTHR10845:SF274">
    <property type="entry name" value="REGULATOR OF G-PROTEIN SIGNALING 5-LIKE"/>
    <property type="match status" value="1"/>
</dbReference>
<dbReference type="Bgee" id="ENSSSAG00000005306">
    <property type="expression patterns" value="Expressed in pharyngeal gill and 6 other cell types or tissues"/>
</dbReference>
<name>A0A1S3L481_SALSA</name>
<gene>
    <name evidence="3" type="primary">LOC106564251</name>
</gene>
<organism evidence="2 3">
    <name type="scientific">Salmo salar</name>
    <name type="common">Atlantic salmon</name>
    <dbReference type="NCBI Taxonomy" id="8030"/>
    <lineage>
        <taxon>Eukaryota</taxon>
        <taxon>Metazoa</taxon>
        <taxon>Chordata</taxon>
        <taxon>Craniata</taxon>
        <taxon>Vertebrata</taxon>
        <taxon>Euteleostomi</taxon>
        <taxon>Actinopterygii</taxon>
        <taxon>Neopterygii</taxon>
        <taxon>Teleostei</taxon>
        <taxon>Protacanthopterygii</taxon>
        <taxon>Salmoniformes</taxon>
        <taxon>Salmonidae</taxon>
        <taxon>Salmoninae</taxon>
        <taxon>Salmo</taxon>
    </lineage>
</organism>
<evidence type="ECO:0000313" key="2">
    <source>
        <dbReference type="Proteomes" id="UP001652741"/>
    </source>
</evidence>
<dbReference type="KEGG" id="sasa:106564251"/>
<dbReference type="PROSITE" id="PS50132">
    <property type="entry name" value="RGS"/>
    <property type="match status" value="1"/>
</dbReference>
<dbReference type="PaxDb" id="8030-ENSSSAP00000010677"/>
<dbReference type="GeneID" id="106564251"/>
<dbReference type="PANTHER" id="PTHR10845">
    <property type="entry name" value="REGULATOR OF G PROTEIN SIGNALING"/>
    <property type="match status" value="1"/>
</dbReference>
<dbReference type="AlphaFoldDB" id="A0A1S3L481"/>
<proteinExistence type="predicted"/>
<dbReference type="InterPro" id="IPR044926">
    <property type="entry name" value="RGS_subdomain_2"/>
</dbReference>
<evidence type="ECO:0000259" key="1">
    <source>
        <dbReference type="PROSITE" id="PS50132"/>
    </source>
</evidence>